<reference evidence="2" key="1">
    <citation type="submission" date="2022-07" db="EMBL/GenBank/DDBJ databases">
        <title>Chromosome-level genome of Muraenolepis orangiensis.</title>
        <authorList>
            <person name="Kim J."/>
        </authorList>
    </citation>
    <scope>NUCLEOTIDE SEQUENCE</scope>
    <source>
        <strain evidence="2">KU_S4_2022</strain>
        <tissue evidence="2">Muscle</tissue>
    </source>
</reference>
<keyword evidence="3" id="KW-1185">Reference proteome</keyword>
<evidence type="ECO:0000313" key="3">
    <source>
        <dbReference type="Proteomes" id="UP001148018"/>
    </source>
</evidence>
<dbReference type="OrthoDB" id="10068084at2759"/>
<feature type="compositionally biased region" description="Polar residues" evidence="1">
    <location>
        <begin position="232"/>
        <end position="242"/>
    </location>
</feature>
<accession>A0A9Q0DFR6</accession>
<feature type="compositionally biased region" description="Low complexity" evidence="1">
    <location>
        <begin position="221"/>
        <end position="231"/>
    </location>
</feature>
<organism evidence="2 3">
    <name type="scientific">Muraenolepis orangiensis</name>
    <name type="common">Patagonian moray cod</name>
    <dbReference type="NCBI Taxonomy" id="630683"/>
    <lineage>
        <taxon>Eukaryota</taxon>
        <taxon>Metazoa</taxon>
        <taxon>Chordata</taxon>
        <taxon>Craniata</taxon>
        <taxon>Vertebrata</taxon>
        <taxon>Euteleostomi</taxon>
        <taxon>Actinopterygii</taxon>
        <taxon>Neopterygii</taxon>
        <taxon>Teleostei</taxon>
        <taxon>Neoteleostei</taxon>
        <taxon>Acanthomorphata</taxon>
        <taxon>Zeiogadaria</taxon>
        <taxon>Gadariae</taxon>
        <taxon>Gadiformes</taxon>
        <taxon>Muraenolepidoidei</taxon>
        <taxon>Muraenolepididae</taxon>
        <taxon>Muraenolepis</taxon>
    </lineage>
</organism>
<feature type="region of interest" description="Disordered" evidence="1">
    <location>
        <begin position="163"/>
        <end position="279"/>
    </location>
</feature>
<dbReference type="Proteomes" id="UP001148018">
    <property type="component" value="Unassembled WGS sequence"/>
</dbReference>
<sequence>MTSEVQGIKETPQNFVIRTFDLRQKILFASQEAESGLKYDPGLVQNMFLHTVLTGLQNDSIKRDLQPYLEQTDIADELLLERMNTACAYETERQNKKKLLGQPRPATVHSVQSSDAPVEKNDKPPTQQNPVKLPLTVDSQLKEMRSEMALLRDLRAEVSHIRESMQQPQYTPPQHQPQPQYTPKRHQSQPQYIPPQHQPQPQYTPQRHQSQPQYTPPQHQPQPQYTPQRHQSQPQYTSQQHPTARGPNGPPVQQFPGQQTQEYWSPPGPGQRGGTAQYQQRFAPQRSFPPPNHGWMKRCFGCQQHGTEDYCTHCFRCGSSEHYLAGCRARGQQGQFGGEPLNEEGSLARDRE</sequence>
<name>A0A9Q0DFR6_9TELE</name>
<protein>
    <submittedName>
        <fullName evidence="2">Uncharacterized protein</fullName>
    </submittedName>
</protein>
<comment type="caution">
    <text evidence="2">The sequence shown here is derived from an EMBL/GenBank/DDBJ whole genome shotgun (WGS) entry which is preliminary data.</text>
</comment>
<feature type="region of interest" description="Disordered" evidence="1">
    <location>
        <begin position="330"/>
        <end position="352"/>
    </location>
</feature>
<feature type="region of interest" description="Disordered" evidence="1">
    <location>
        <begin position="94"/>
        <end position="135"/>
    </location>
</feature>
<evidence type="ECO:0000313" key="2">
    <source>
        <dbReference type="EMBL" id="KAJ3587790.1"/>
    </source>
</evidence>
<dbReference type="AlphaFoldDB" id="A0A9Q0DFR6"/>
<evidence type="ECO:0000256" key="1">
    <source>
        <dbReference type="SAM" id="MobiDB-lite"/>
    </source>
</evidence>
<feature type="compositionally biased region" description="Low complexity" evidence="1">
    <location>
        <begin position="177"/>
        <end position="191"/>
    </location>
</feature>
<gene>
    <name evidence="2" type="ORF">NHX12_011386</name>
</gene>
<proteinExistence type="predicted"/>
<dbReference type="EMBL" id="JANIIK010000116">
    <property type="protein sequence ID" value="KAJ3587790.1"/>
    <property type="molecule type" value="Genomic_DNA"/>
</dbReference>
<feature type="compositionally biased region" description="Low complexity" evidence="1">
    <location>
        <begin position="199"/>
        <end position="213"/>
    </location>
</feature>